<comment type="function">
    <text evidence="16">DNA-binding protein involved in single-strand DNA break repair, double-strand DNA break repair and base excision repair. Resolves abortive DNA ligation intermediates formed either at base excision sites, or when DNA ligases attempt to repair non-ligatable breaks induced by reactive oxygen species. Catalyzes the release of adenylate groups covalently linked to 5'-phosphate termini, resulting in the production of 5'-phosphate termini that can be efficiently rejoined. Likewise, catalyzes the release of 3'-linked guanosine (DNAppG) and inosine (DNAppI) from DNA, but has higher specific activity with 5'-linked adenosine (AppDNA).</text>
</comment>
<dbReference type="PANTHER" id="PTHR12486:SF4">
    <property type="entry name" value="APRATAXIN"/>
    <property type="match status" value="1"/>
</dbReference>
<dbReference type="Pfam" id="PF16278">
    <property type="entry name" value="zf-C2HE"/>
    <property type="match status" value="1"/>
</dbReference>
<dbReference type="GO" id="GO:0003725">
    <property type="term" value="F:double-stranded RNA binding"/>
    <property type="evidence" value="ECO:0007669"/>
    <property type="project" value="TreeGrafter"/>
</dbReference>
<evidence type="ECO:0000256" key="15">
    <source>
        <dbReference type="ARBA" id="ARBA00044713"/>
    </source>
</evidence>
<keyword evidence="11" id="KW-0234">DNA repair</keyword>
<dbReference type="InterPro" id="IPR011146">
    <property type="entry name" value="HIT-like"/>
</dbReference>
<keyword evidence="9" id="KW-0862">Zinc</keyword>
<dbReference type="GO" id="GO:0030983">
    <property type="term" value="F:mismatched DNA binding"/>
    <property type="evidence" value="ECO:0007669"/>
    <property type="project" value="TreeGrafter"/>
</dbReference>
<proteinExistence type="predicted"/>
<evidence type="ECO:0000256" key="8">
    <source>
        <dbReference type="ARBA" id="ARBA00022801"/>
    </source>
</evidence>
<evidence type="ECO:0000259" key="20">
    <source>
        <dbReference type="Pfam" id="PF16278"/>
    </source>
</evidence>
<keyword evidence="6" id="KW-0479">Metal-binding</keyword>
<evidence type="ECO:0000256" key="14">
    <source>
        <dbReference type="ARBA" id="ARBA00044639"/>
    </source>
</evidence>
<comment type="catalytic activity">
    <reaction evidence="15">
        <text>a 5'-end adenosine-5'-diphospho-5'-ribonucleoside-2'-deoxyribonucleotide-DNA + H2O = a 5'-end 5'-phospho-ribonucleoside-2'-deoxyribonucleotide-DNA + AMP + 2 H(+)</text>
        <dbReference type="Rhea" id="RHEA:52132"/>
        <dbReference type="Rhea" id="RHEA-COMP:13182"/>
        <dbReference type="Rhea" id="RHEA-COMP:13183"/>
        <dbReference type="ChEBI" id="CHEBI:15377"/>
        <dbReference type="ChEBI" id="CHEBI:15378"/>
        <dbReference type="ChEBI" id="CHEBI:136414"/>
        <dbReference type="ChEBI" id="CHEBI:136415"/>
        <dbReference type="ChEBI" id="CHEBI:456215"/>
        <dbReference type="EC" id="3.6.1.71"/>
    </reaction>
</comment>
<protein>
    <recommendedName>
        <fullName evidence="17">Aprataxin-like protein</fullName>
        <ecNumber evidence="4">3.6.1.71</ecNumber>
        <ecNumber evidence="3">3.6.1.72</ecNumber>
    </recommendedName>
    <alternativeName>
        <fullName evidence="18">Hit family protein 3</fullName>
    </alternativeName>
</protein>
<keyword evidence="10" id="KW-0238">DNA-binding</keyword>
<dbReference type="AlphaFoldDB" id="A0A8H4PSI1"/>
<dbReference type="Pfam" id="PF01230">
    <property type="entry name" value="HIT"/>
    <property type="match status" value="1"/>
</dbReference>
<evidence type="ECO:0000256" key="1">
    <source>
        <dbReference type="ARBA" id="ARBA00004123"/>
    </source>
</evidence>
<comment type="catalytic activity">
    <reaction evidence="13">
        <text>a 3'-end 2'-deoxyribonucleotide-3'-diphospho-5'-guanosine-DNA + H2O = a 3'-end 2'-deoxyribonucleotide 3'-phosphate-DNA + GMP + 2 H(+)</text>
        <dbReference type="Rhea" id="RHEA:52140"/>
        <dbReference type="Rhea" id="RHEA-COMP:13186"/>
        <dbReference type="Rhea" id="RHEA-COMP:13187"/>
        <dbReference type="ChEBI" id="CHEBI:15377"/>
        <dbReference type="ChEBI" id="CHEBI:15378"/>
        <dbReference type="ChEBI" id="CHEBI:58115"/>
        <dbReference type="ChEBI" id="CHEBI:136419"/>
        <dbReference type="ChEBI" id="CHEBI:136420"/>
        <dbReference type="EC" id="3.6.1.72"/>
    </reaction>
</comment>
<evidence type="ECO:0000256" key="11">
    <source>
        <dbReference type="ARBA" id="ARBA00023204"/>
    </source>
</evidence>
<evidence type="ECO:0000313" key="21">
    <source>
        <dbReference type="EMBL" id="KAF4509649.1"/>
    </source>
</evidence>
<feature type="domain" description="HIT" evidence="19">
    <location>
        <begin position="24"/>
        <end position="153"/>
    </location>
</feature>
<comment type="subcellular location">
    <subcellularLocation>
        <location evidence="2">Cytoplasm</location>
    </subcellularLocation>
    <subcellularLocation>
        <location evidence="1">Nucleus</location>
    </subcellularLocation>
</comment>
<dbReference type="GO" id="GO:1990165">
    <property type="term" value="F:single-strand break-containing DNA binding"/>
    <property type="evidence" value="ECO:0007669"/>
    <property type="project" value="TreeGrafter"/>
</dbReference>
<feature type="domain" description="Aprataxin C2HE/C2H2/C2HC zinc finger" evidence="20">
    <location>
        <begin position="169"/>
        <end position="224"/>
    </location>
</feature>
<dbReference type="GO" id="GO:0033699">
    <property type="term" value="F:DNA 5'-adenosine monophosphate hydrolase activity"/>
    <property type="evidence" value="ECO:0007669"/>
    <property type="project" value="UniProtKB-EC"/>
</dbReference>
<keyword evidence="7" id="KW-0227">DNA damage</keyword>
<keyword evidence="12" id="KW-0539">Nucleus</keyword>
<evidence type="ECO:0000256" key="10">
    <source>
        <dbReference type="ARBA" id="ARBA00023125"/>
    </source>
</evidence>
<dbReference type="EC" id="3.6.1.72" evidence="3"/>
<dbReference type="OrthoDB" id="3512845at2759"/>
<dbReference type="InterPro" id="IPR032566">
    <property type="entry name" value="Znf-C2HE"/>
</dbReference>
<evidence type="ECO:0000256" key="9">
    <source>
        <dbReference type="ARBA" id="ARBA00022833"/>
    </source>
</evidence>
<comment type="catalytic activity">
    <reaction evidence="14">
        <text>a 5'-end adenosine-5'-diphospho-5'-2'-deoxyribonucleoside-DNA + H2O = a 5'-end 5'-phospho-2'-deoxyribonucleoside-DNA + AMP + 2 H(+)</text>
        <dbReference type="Rhea" id="RHEA:52128"/>
        <dbReference type="Rhea" id="RHEA-COMP:13180"/>
        <dbReference type="Rhea" id="RHEA-COMP:13181"/>
        <dbReference type="ChEBI" id="CHEBI:15377"/>
        <dbReference type="ChEBI" id="CHEBI:15378"/>
        <dbReference type="ChEBI" id="CHEBI:136412"/>
        <dbReference type="ChEBI" id="CHEBI:136413"/>
        <dbReference type="ChEBI" id="CHEBI:456215"/>
        <dbReference type="EC" id="3.6.1.71"/>
    </reaction>
</comment>
<evidence type="ECO:0000256" key="12">
    <source>
        <dbReference type="ARBA" id="ARBA00023242"/>
    </source>
</evidence>
<name>A0A8H4PSI1_9HYPO</name>
<keyword evidence="5" id="KW-0963">Cytoplasm</keyword>
<dbReference type="GO" id="GO:0005634">
    <property type="term" value="C:nucleus"/>
    <property type="evidence" value="ECO:0007669"/>
    <property type="project" value="UniProtKB-SubCell"/>
</dbReference>
<dbReference type="Gene3D" id="3.30.428.10">
    <property type="entry name" value="HIT-like"/>
    <property type="match status" value="1"/>
</dbReference>
<reference evidence="21 22" key="1">
    <citation type="journal article" date="2020" name="Genome Biol. Evol.">
        <title>A new high-quality draft genome assembly of the Chinese cordyceps Ophiocordyceps sinensis.</title>
        <authorList>
            <person name="Shu R."/>
            <person name="Zhang J."/>
            <person name="Meng Q."/>
            <person name="Zhang H."/>
            <person name="Zhou G."/>
            <person name="Li M."/>
            <person name="Wu P."/>
            <person name="Zhao Y."/>
            <person name="Chen C."/>
            <person name="Qin Q."/>
        </authorList>
    </citation>
    <scope>NUCLEOTIDE SEQUENCE [LARGE SCALE GENOMIC DNA]</scope>
    <source>
        <strain evidence="21 22">IOZ07</strain>
    </source>
</reference>
<sequence>MASLVPKNRMALGAYLADPASQPASVVVAHDKDFVVIRDAYPKATVHVLLLPRDPRLALRHPFDALADPAVLAAVRERASSLRVLAAAELRRRLGRHSASDAARQAVLDGVAPAPPSGPGLPPGRDWAADVVCGVHAVPSMRHLHIHVLSRDMHSPALRHRKHYNSFATPFFVDLADFPLADDDPRRDPAAMGYMGRDLKCWRCDGNFGNQFKRFKEHLDAEFDVWKRL</sequence>
<dbReference type="GO" id="GO:0003697">
    <property type="term" value="F:single-stranded DNA binding"/>
    <property type="evidence" value="ECO:0007669"/>
    <property type="project" value="TreeGrafter"/>
</dbReference>
<evidence type="ECO:0000256" key="2">
    <source>
        <dbReference type="ARBA" id="ARBA00004496"/>
    </source>
</evidence>
<evidence type="ECO:0000256" key="5">
    <source>
        <dbReference type="ARBA" id="ARBA00022490"/>
    </source>
</evidence>
<keyword evidence="8" id="KW-0378">Hydrolase</keyword>
<dbReference type="GO" id="GO:0000012">
    <property type="term" value="P:single strand break repair"/>
    <property type="evidence" value="ECO:0007669"/>
    <property type="project" value="TreeGrafter"/>
</dbReference>
<evidence type="ECO:0000256" key="3">
    <source>
        <dbReference type="ARBA" id="ARBA00012495"/>
    </source>
</evidence>
<comment type="caution">
    <text evidence="21">The sequence shown here is derived from an EMBL/GenBank/DDBJ whole genome shotgun (WGS) entry which is preliminary data.</text>
</comment>
<organism evidence="21 22">
    <name type="scientific">Ophiocordyceps sinensis</name>
    <dbReference type="NCBI Taxonomy" id="72228"/>
    <lineage>
        <taxon>Eukaryota</taxon>
        <taxon>Fungi</taxon>
        <taxon>Dikarya</taxon>
        <taxon>Ascomycota</taxon>
        <taxon>Pezizomycotina</taxon>
        <taxon>Sordariomycetes</taxon>
        <taxon>Hypocreomycetidae</taxon>
        <taxon>Hypocreales</taxon>
        <taxon>Ophiocordycipitaceae</taxon>
        <taxon>Ophiocordyceps</taxon>
    </lineage>
</organism>
<dbReference type="EC" id="3.6.1.71" evidence="4"/>
<evidence type="ECO:0000259" key="19">
    <source>
        <dbReference type="Pfam" id="PF01230"/>
    </source>
</evidence>
<evidence type="ECO:0000256" key="7">
    <source>
        <dbReference type="ARBA" id="ARBA00022763"/>
    </source>
</evidence>
<evidence type="ECO:0000256" key="18">
    <source>
        <dbReference type="ARBA" id="ARBA00076243"/>
    </source>
</evidence>
<evidence type="ECO:0000256" key="16">
    <source>
        <dbReference type="ARBA" id="ARBA00059438"/>
    </source>
</evidence>
<dbReference type="PANTHER" id="PTHR12486">
    <property type="entry name" value="APRATAXIN-RELATED"/>
    <property type="match status" value="1"/>
</dbReference>
<dbReference type="GO" id="GO:0120108">
    <property type="term" value="F:DNA-3'-diphospho-5'-guanosine diphosphatase activity"/>
    <property type="evidence" value="ECO:0007669"/>
    <property type="project" value="UniProtKB-EC"/>
</dbReference>
<dbReference type="GO" id="GO:0005737">
    <property type="term" value="C:cytoplasm"/>
    <property type="evidence" value="ECO:0007669"/>
    <property type="project" value="UniProtKB-SubCell"/>
</dbReference>
<evidence type="ECO:0000256" key="4">
    <source>
        <dbReference type="ARBA" id="ARBA00012496"/>
    </source>
</evidence>
<evidence type="ECO:0000313" key="22">
    <source>
        <dbReference type="Proteomes" id="UP000557566"/>
    </source>
</evidence>
<dbReference type="EMBL" id="JAAVMX010000004">
    <property type="protein sequence ID" value="KAF4509649.1"/>
    <property type="molecule type" value="Genomic_DNA"/>
</dbReference>
<dbReference type="GO" id="GO:0046872">
    <property type="term" value="F:metal ion binding"/>
    <property type="evidence" value="ECO:0007669"/>
    <property type="project" value="UniProtKB-KW"/>
</dbReference>
<dbReference type="SUPFAM" id="SSF54197">
    <property type="entry name" value="HIT-like"/>
    <property type="match status" value="1"/>
</dbReference>
<gene>
    <name evidence="21" type="ORF">G6O67_003797</name>
</gene>
<dbReference type="FunFam" id="3.30.428.10:FF:000017">
    <property type="entry name" value="Aprataxin-like protein"/>
    <property type="match status" value="1"/>
</dbReference>
<evidence type="ECO:0000256" key="13">
    <source>
        <dbReference type="ARBA" id="ARBA00024601"/>
    </source>
</evidence>
<evidence type="ECO:0000256" key="6">
    <source>
        <dbReference type="ARBA" id="ARBA00022723"/>
    </source>
</evidence>
<evidence type="ECO:0000256" key="17">
    <source>
        <dbReference type="ARBA" id="ARBA00068941"/>
    </source>
</evidence>
<accession>A0A8H4PSI1</accession>
<dbReference type="Proteomes" id="UP000557566">
    <property type="component" value="Unassembled WGS sequence"/>
</dbReference>
<dbReference type="InterPro" id="IPR036265">
    <property type="entry name" value="HIT-like_sf"/>
</dbReference>
<keyword evidence="22" id="KW-1185">Reference proteome</keyword>